<dbReference type="InterPro" id="IPR010156">
    <property type="entry name" value="CRISPR-assoc_prot_Cas6"/>
</dbReference>
<dbReference type="GeneID" id="10643718"/>
<dbReference type="Gene3D" id="3.30.70.1890">
    <property type="match status" value="1"/>
</dbReference>
<protein>
    <submittedName>
        <fullName evidence="7">CRISPR-associated protein Cas6</fullName>
    </submittedName>
</protein>
<gene>
    <name evidence="7" type="ordered locus">Metig_0874</name>
</gene>
<dbReference type="Pfam" id="PF01881">
    <property type="entry name" value="Cas_Cas6_C"/>
    <property type="match status" value="1"/>
</dbReference>
<feature type="domain" description="CRISPR associated protein Cas6 C-terminal" evidence="6">
    <location>
        <begin position="122"/>
        <end position="233"/>
    </location>
</feature>
<dbReference type="RefSeq" id="WP_013799019.1">
    <property type="nucleotide sequence ID" value="NC_015562.1"/>
</dbReference>
<evidence type="ECO:0000313" key="7">
    <source>
        <dbReference type="EMBL" id="AEF96417.1"/>
    </source>
</evidence>
<sequence>MRIELELETEEFTIIPYNHQYYLASALYNKIHSSNPEYAERLHSYQKFKFFTFSLLQIRKRMIKKDGIETIDGKVNLYISSPSVEFLENFISGLLEDGMLKVGDIEFFVKKAKILPTPEKFEVLKTLSPIYLKTLVDTEEGKKTYDLLPNNSKFYENLKKNLKKKYEAFYNKKCDLDFEFEVLKYKPKRMRIKNTYHKCSEMVFRVWGDYELIKFGYDCGFGEKNSMGFGMVQAISL</sequence>
<evidence type="ECO:0000313" key="8">
    <source>
        <dbReference type="Proteomes" id="UP000009227"/>
    </source>
</evidence>
<dbReference type="PANTHER" id="PTHR36984">
    <property type="entry name" value="CRISPR-ASSOCIATED ENDORIBONUCLEASE CAS6 1"/>
    <property type="match status" value="1"/>
</dbReference>
<dbReference type="Proteomes" id="UP000009227">
    <property type="component" value="Chromosome"/>
</dbReference>
<organism evidence="8">
    <name type="scientific">Methanotorris igneus (strain DSM 5666 / JCM 11834 / Kol 5)</name>
    <dbReference type="NCBI Taxonomy" id="880724"/>
    <lineage>
        <taxon>Archaea</taxon>
        <taxon>Methanobacteriati</taxon>
        <taxon>Methanobacteriota</taxon>
        <taxon>Methanomada group</taxon>
        <taxon>Methanococci</taxon>
        <taxon>Methanococcales</taxon>
        <taxon>Methanocaldococcaceae</taxon>
        <taxon>Methanotorris</taxon>
    </lineage>
</organism>
<dbReference type="PANTHER" id="PTHR36984:SF1">
    <property type="entry name" value="CRISPR-ASSOCIATED ENDORIBONUCLEASE CAS6 1"/>
    <property type="match status" value="1"/>
</dbReference>
<dbReference type="InterPro" id="IPR045747">
    <property type="entry name" value="CRISPR-assoc_prot_Cas6_N_sf"/>
</dbReference>
<feature type="site" description="Transition state stabilizer" evidence="4">
    <location>
        <position position="49"/>
    </location>
</feature>
<dbReference type="EMBL" id="CP002737">
    <property type="protein sequence ID" value="AEF96417.1"/>
    <property type="molecule type" value="Genomic_DNA"/>
</dbReference>
<dbReference type="NCBIfam" id="TIGR01877">
    <property type="entry name" value="cas_cas6"/>
    <property type="match status" value="1"/>
</dbReference>
<dbReference type="Pfam" id="PF21350">
    <property type="entry name" value="Cas6_I-A"/>
    <property type="match status" value="1"/>
</dbReference>
<feature type="active site" description="Proton donor" evidence="5">
    <location>
        <position position="43"/>
    </location>
</feature>
<evidence type="ECO:0000256" key="5">
    <source>
        <dbReference type="PIRSR" id="PIRSR005054-50"/>
    </source>
</evidence>
<dbReference type="Gene3D" id="3.30.70.1900">
    <property type="match status" value="1"/>
</dbReference>
<keyword evidence="3" id="KW-0051">Antiviral defense</keyword>
<keyword evidence="2" id="KW-0694">RNA-binding</keyword>
<proteinExistence type="inferred from homology"/>
<dbReference type="OrthoDB" id="43942at2157"/>
<dbReference type="AlphaFoldDB" id="F6BD56"/>
<dbReference type="GO" id="GO:0003723">
    <property type="term" value="F:RNA binding"/>
    <property type="evidence" value="ECO:0007669"/>
    <property type="project" value="UniProtKB-KW"/>
</dbReference>
<dbReference type="HOGENOM" id="CLU_089858_1_0_2"/>
<dbReference type="GO" id="GO:0051607">
    <property type="term" value="P:defense response to virus"/>
    <property type="evidence" value="ECO:0007669"/>
    <property type="project" value="UniProtKB-KW"/>
</dbReference>
<dbReference type="GO" id="GO:0016788">
    <property type="term" value="F:hydrolase activity, acting on ester bonds"/>
    <property type="evidence" value="ECO:0007669"/>
    <property type="project" value="InterPro"/>
</dbReference>
<evidence type="ECO:0000259" key="6">
    <source>
        <dbReference type="Pfam" id="PF01881"/>
    </source>
</evidence>
<reference evidence="7 8" key="1">
    <citation type="submission" date="2011-05" db="EMBL/GenBank/DDBJ databases">
        <title>Complete sequence of Methanotorris igneus Kol 5.</title>
        <authorList>
            <consortium name="US DOE Joint Genome Institute"/>
            <person name="Lucas S."/>
            <person name="Han J."/>
            <person name="Lapidus A."/>
            <person name="Cheng J.-F."/>
            <person name="Goodwin L."/>
            <person name="Pitluck S."/>
            <person name="Peters L."/>
            <person name="Mikhailova N."/>
            <person name="Chertkov O."/>
            <person name="Han C."/>
            <person name="Tapia R."/>
            <person name="Land M."/>
            <person name="Hauser L."/>
            <person name="Kyrpides N."/>
            <person name="Ivanova N."/>
            <person name="Pagani I."/>
            <person name="Sieprawska-Lupa M."/>
            <person name="Whitman W."/>
            <person name="Woyke T."/>
        </authorList>
    </citation>
    <scope>NUCLEOTIDE SEQUENCE [LARGE SCALE GENOMIC DNA]</scope>
    <source>
        <strain evidence="8">DSM 5666 / JCM 11834 / Kol 5</strain>
    </source>
</reference>
<dbReference type="PIRSF" id="PIRSF005054">
    <property type="entry name" value="PF1131"/>
    <property type="match status" value="1"/>
</dbReference>
<keyword evidence="8" id="KW-1185">Reference proteome</keyword>
<name>F6BD56_METIK</name>
<feature type="active site" description="Proton acceptor" evidence="5">
    <location>
        <position position="28"/>
    </location>
</feature>
<evidence type="ECO:0000256" key="4">
    <source>
        <dbReference type="PIRSR" id="PIRSR005054-1"/>
    </source>
</evidence>
<accession>F6BD56</accession>
<comment type="similarity">
    <text evidence="1">Belongs to the CRISPR-associated protein Cas6/Cse3/CasE family.</text>
</comment>
<dbReference type="InterPro" id="IPR049435">
    <property type="entry name" value="Cas_Cas6_C"/>
</dbReference>
<evidence type="ECO:0000256" key="1">
    <source>
        <dbReference type="ARBA" id="ARBA00005937"/>
    </source>
</evidence>
<dbReference type="STRING" id="880724.Metig_0874"/>
<dbReference type="KEGG" id="mig:Metig_0874"/>
<evidence type="ECO:0000256" key="3">
    <source>
        <dbReference type="ARBA" id="ARBA00023118"/>
    </source>
</evidence>
<evidence type="ECO:0000256" key="2">
    <source>
        <dbReference type="ARBA" id="ARBA00022884"/>
    </source>
</evidence>